<sequence>MSRSIDIGYRSADGGALTPVELQEPYYLLGTQRLSMEFWSLPQLREFGLARLTTLGFTDPVSFVGWDDLAELGREIALLQQHLRSIPFHPELLAGWLSHLVYCHSLLSLVTPEGCVPELCIG</sequence>
<dbReference type="Proteomes" id="UP000464378">
    <property type="component" value="Chromosome"/>
</dbReference>
<evidence type="ECO:0000313" key="2">
    <source>
        <dbReference type="Proteomes" id="UP000464378"/>
    </source>
</evidence>
<protein>
    <submittedName>
        <fullName evidence="1">Uncharacterized protein</fullName>
    </submittedName>
</protein>
<keyword evidence="2" id="KW-1185">Reference proteome</keyword>
<name>A0A6C2YUC8_9BACT</name>
<evidence type="ECO:0000313" key="1">
    <source>
        <dbReference type="EMBL" id="VIP04753.1"/>
    </source>
</evidence>
<dbReference type="AlphaFoldDB" id="A0A6C2YUC8"/>
<dbReference type="RefSeq" id="WP_162659790.1">
    <property type="nucleotide sequence ID" value="NZ_LR593887.1"/>
</dbReference>
<dbReference type="InParanoid" id="A0A6C2YUC8"/>
<dbReference type="EMBL" id="LR593887">
    <property type="protein sequence ID" value="VTS06865.1"/>
    <property type="molecule type" value="Genomic_DNA"/>
</dbReference>
<accession>A0A6C2YUC8</accession>
<dbReference type="EMBL" id="LR586016">
    <property type="protein sequence ID" value="VIP04753.1"/>
    <property type="molecule type" value="Genomic_DNA"/>
</dbReference>
<reference evidence="1" key="1">
    <citation type="submission" date="2019-04" db="EMBL/GenBank/DDBJ databases">
        <authorList>
            <consortium name="Science for Life Laboratories"/>
        </authorList>
    </citation>
    <scope>NUCLEOTIDE SEQUENCE</scope>
    <source>
        <strain evidence="1">MBLW1</strain>
    </source>
</reference>
<gene>
    <name evidence="1" type="ORF">GMBLW1_44400</name>
</gene>
<proteinExistence type="predicted"/>
<organism evidence="1">
    <name type="scientific">Tuwongella immobilis</name>
    <dbReference type="NCBI Taxonomy" id="692036"/>
    <lineage>
        <taxon>Bacteria</taxon>
        <taxon>Pseudomonadati</taxon>
        <taxon>Planctomycetota</taxon>
        <taxon>Planctomycetia</taxon>
        <taxon>Gemmatales</taxon>
        <taxon>Gemmataceae</taxon>
        <taxon>Tuwongella</taxon>
    </lineage>
</organism>
<dbReference type="KEGG" id="tim:GMBLW1_44400"/>